<evidence type="ECO:0000313" key="3">
    <source>
        <dbReference type="Proteomes" id="UP001054837"/>
    </source>
</evidence>
<name>A0AAV4N2Q0_9ARAC</name>
<proteinExistence type="predicted"/>
<dbReference type="Proteomes" id="UP001054837">
    <property type="component" value="Unassembled WGS sequence"/>
</dbReference>
<evidence type="ECO:0000313" key="2">
    <source>
        <dbReference type="EMBL" id="GIX79014.1"/>
    </source>
</evidence>
<evidence type="ECO:0000256" key="1">
    <source>
        <dbReference type="SAM" id="MobiDB-lite"/>
    </source>
</evidence>
<dbReference type="EMBL" id="BPLQ01001142">
    <property type="protein sequence ID" value="GIX79014.1"/>
    <property type="molecule type" value="Genomic_DNA"/>
</dbReference>
<organism evidence="2 3">
    <name type="scientific">Caerostris darwini</name>
    <dbReference type="NCBI Taxonomy" id="1538125"/>
    <lineage>
        <taxon>Eukaryota</taxon>
        <taxon>Metazoa</taxon>
        <taxon>Ecdysozoa</taxon>
        <taxon>Arthropoda</taxon>
        <taxon>Chelicerata</taxon>
        <taxon>Arachnida</taxon>
        <taxon>Araneae</taxon>
        <taxon>Araneomorphae</taxon>
        <taxon>Entelegynae</taxon>
        <taxon>Araneoidea</taxon>
        <taxon>Araneidae</taxon>
        <taxon>Caerostris</taxon>
    </lineage>
</organism>
<comment type="caution">
    <text evidence="2">The sequence shown here is derived from an EMBL/GenBank/DDBJ whole genome shotgun (WGS) entry which is preliminary data.</text>
</comment>
<keyword evidence="3" id="KW-1185">Reference proteome</keyword>
<reference evidence="2 3" key="1">
    <citation type="submission" date="2021-06" db="EMBL/GenBank/DDBJ databases">
        <title>Caerostris darwini draft genome.</title>
        <authorList>
            <person name="Kono N."/>
            <person name="Arakawa K."/>
        </authorList>
    </citation>
    <scope>NUCLEOTIDE SEQUENCE [LARGE SCALE GENOMIC DNA]</scope>
</reference>
<gene>
    <name evidence="2" type="ORF">CDAR_89541</name>
</gene>
<protein>
    <submittedName>
        <fullName evidence="2">Uncharacterized protein</fullName>
    </submittedName>
</protein>
<dbReference type="AlphaFoldDB" id="A0AAV4N2Q0"/>
<feature type="region of interest" description="Disordered" evidence="1">
    <location>
        <begin position="302"/>
        <end position="334"/>
    </location>
</feature>
<feature type="region of interest" description="Disordered" evidence="1">
    <location>
        <begin position="264"/>
        <end position="283"/>
    </location>
</feature>
<accession>A0AAV4N2Q0</accession>
<sequence>MDFGFHDDVLSLFFNVGSVFVWDSIKNLKCPKTSKPEQIIENKPDEQPILNIENTHAMLDGVTNEECNCNLANKDVFTAATVTTETAISNTVNITLDDTALLENNSDSDETDTLLDMAIEEENNSDFQTNNFELDTATSNETMMNTDDSNVILDETIDNKSNLSIDNNNGVQDAAVSDEIVLNVDNIPVVQEVALEITPSLNSKGKEILLDVTELFDKIDEKNVLLDNIHEPIPRSNRLKKAISFKNMIKKFTIRKSKKLEQNIPTVSTAKQPQEESISSKAGSSFKEMDFASSSWMITKNCDSVSKRNNPKKSQSPAKQDLHSKKWTLLPPAG</sequence>
<feature type="compositionally biased region" description="Polar residues" evidence="1">
    <location>
        <begin position="302"/>
        <end position="318"/>
    </location>
</feature>